<dbReference type="Pfam" id="PF05977">
    <property type="entry name" value="MFS_3"/>
    <property type="match status" value="1"/>
</dbReference>
<sequence>MTAETVPTAKATAPPPKEQRAGAFAPLRNRLFAVLWAATVLGNIGTFMRDVASAWLVLDLSGSPATVALIQAAGSLPIFLLAIPAGVLSDILDRRRMLIVIQVGLGCVSLALMLQAAAGTASVMSIVGLTFLGGVGAALMAPVWQSIVPELVPRSELKGAVALNSLGINISRAIGPAAGGAILTAFGAAVTYGVDLLTYVAVILALFWWKRQPDARDELSEQFGGALRAGLRYARASRELHRVFLRAGLFFACASALWALLPIVASQILGGGPGFYGLLLGAVGAGAIGGAVLLPRVRDRVGQDGLMLGASVVTALVMVFLALAPPRWAAIPILLVAGAAWIAVLTTLNATTQSILPNWVRGRGLALYLTVFNGALTAGSLAWGALAEAIGVPGTLWAGAAGLLLVAAVVHRVRLPAGEADLMPSNHWPEPLTAEPIRGDRGPVMITIEYRIAAEDQDRFLAALHRVAEERRRDGAYAWGVSQDSGDPERVLEWFFVESWAEHQRQHRRVSRADADIQEEARAFHRGAEPPVVAHFLAFDRHRGEAS</sequence>
<evidence type="ECO:0000256" key="2">
    <source>
        <dbReference type="ARBA" id="ARBA00022448"/>
    </source>
</evidence>
<dbReference type="EMBL" id="JAGINP010000003">
    <property type="protein sequence ID" value="MBP2291458.1"/>
    <property type="molecule type" value="Genomic_DNA"/>
</dbReference>
<dbReference type="InterPro" id="IPR036259">
    <property type="entry name" value="MFS_trans_sf"/>
</dbReference>
<keyword evidence="4 7" id="KW-0812">Transmembrane</keyword>
<organism evidence="9 10">
    <name type="scientific">Azospirillum rugosum</name>
    <dbReference type="NCBI Taxonomy" id="416170"/>
    <lineage>
        <taxon>Bacteria</taxon>
        <taxon>Pseudomonadati</taxon>
        <taxon>Pseudomonadota</taxon>
        <taxon>Alphaproteobacteria</taxon>
        <taxon>Rhodospirillales</taxon>
        <taxon>Azospirillaceae</taxon>
        <taxon>Azospirillum</taxon>
    </lineage>
</organism>
<dbReference type="PANTHER" id="PTHR23513:SF11">
    <property type="entry name" value="STAPHYLOFERRIN A TRANSPORTER"/>
    <property type="match status" value="1"/>
</dbReference>
<feature type="transmembrane region" description="Helical" evidence="7">
    <location>
        <begin position="243"/>
        <end position="269"/>
    </location>
</feature>
<dbReference type="Proteomes" id="UP000781958">
    <property type="component" value="Unassembled WGS sequence"/>
</dbReference>
<reference evidence="9 10" key="1">
    <citation type="submission" date="2021-03" db="EMBL/GenBank/DDBJ databases">
        <title>Genomic Encyclopedia of Type Strains, Phase III (KMG-III): the genomes of soil and plant-associated and newly described type strains.</title>
        <authorList>
            <person name="Whitman W."/>
        </authorList>
    </citation>
    <scope>NUCLEOTIDE SEQUENCE [LARGE SCALE GENOMIC DNA]</scope>
    <source>
        <strain evidence="9 10">IMMIB AFH-6</strain>
    </source>
</reference>
<dbReference type="InterPro" id="IPR020846">
    <property type="entry name" value="MFS_dom"/>
</dbReference>
<feature type="transmembrane region" description="Helical" evidence="7">
    <location>
        <begin position="364"/>
        <end position="384"/>
    </location>
</feature>
<evidence type="ECO:0000256" key="3">
    <source>
        <dbReference type="ARBA" id="ARBA00022475"/>
    </source>
</evidence>
<keyword evidence="3" id="KW-1003">Cell membrane</keyword>
<feature type="transmembrane region" description="Helical" evidence="7">
    <location>
        <begin position="275"/>
        <end position="294"/>
    </location>
</feature>
<keyword evidence="5 7" id="KW-1133">Transmembrane helix</keyword>
<dbReference type="PROSITE" id="PS50850">
    <property type="entry name" value="MFS"/>
    <property type="match status" value="1"/>
</dbReference>
<dbReference type="RefSeq" id="WP_209764933.1">
    <property type="nucleotide sequence ID" value="NZ_JAGINP010000003.1"/>
</dbReference>
<dbReference type="Gene3D" id="1.20.1250.20">
    <property type="entry name" value="MFS general substrate transporter like domains"/>
    <property type="match status" value="1"/>
</dbReference>
<feature type="transmembrane region" description="Helical" evidence="7">
    <location>
        <begin position="181"/>
        <end position="209"/>
    </location>
</feature>
<evidence type="ECO:0000313" key="9">
    <source>
        <dbReference type="EMBL" id="MBP2291458.1"/>
    </source>
</evidence>
<evidence type="ECO:0000256" key="4">
    <source>
        <dbReference type="ARBA" id="ARBA00022692"/>
    </source>
</evidence>
<evidence type="ECO:0000256" key="6">
    <source>
        <dbReference type="ARBA" id="ARBA00023136"/>
    </source>
</evidence>
<dbReference type="InterPro" id="IPR010290">
    <property type="entry name" value="TM_effector"/>
</dbReference>
<evidence type="ECO:0000256" key="1">
    <source>
        <dbReference type="ARBA" id="ARBA00004651"/>
    </source>
</evidence>
<dbReference type="SUPFAM" id="SSF103473">
    <property type="entry name" value="MFS general substrate transporter"/>
    <property type="match status" value="1"/>
</dbReference>
<keyword evidence="10" id="KW-1185">Reference proteome</keyword>
<comment type="caution">
    <text evidence="9">The sequence shown here is derived from an EMBL/GenBank/DDBJ whole genome shotgun (WGS) entry which is preliminary data.</text>
</comment>
<feature type="transmembrane region" description="Helical" evidence="7">
    <location>
        <begin position="306"/>
        <end position="324"/>
    </location>
</feature>
<gene>
    <name evidence="9" type="ORF">J2851_001207</name>
</gene>
<feature type="transmembrane region" description="Helical" evidence="7">
    <location>
        <begin position="390"/>
        <end position="410"/>
    </location>
</feature>
<feature type="transmembrane region" description="Helical" evidence="7">
    <location>
        <begin position="68"/>
        <end position="88"/>
    </location>
</feature>
<keyword evidence="2" id="KW-0813">Transport</keyword>
<accession>A0ABS4SHE4</accession>
<evidence type="ECO:0000313" key="10">
    <source>
        <dbReference type="Proteomes" id="UP000781958"/>
    </source>
</evidence>
<feature type="transmembrane region" description="Helical" evidence="7">
    <location>
        <begin position="123"/>
        <end position="144"/>
    </location>
</feature>
<evidence type="ECO:0000259" key="8">
    <source>
        <dbReference type="PROSITE" id="PS50850"/>
    </source>
</evidence>
<feature type="domain" description="Major facilitator superfamily (MFS) profile" evidence="8">
    <location>
        <begin position="31"/>
        <end position="419"/>
    </location>
</feature>
<proteinExistence type="predicted"/>
<protein>
    <submittedName>
        <fullName evidence="9">MFS family permease</fullName>
    </submittedName>
</protein>
<dbReference type="CDD" id="cd06173">
    <property type="entry name" value="MFS_MefA_like"/>
    <property type="match status" value="1"/>
</dbReference>
<feature type="transmembrane region" description="Helical" evidence="7">
    <location>
        <begin position="30"/>
        <end position="48"/>
    </location>
</feature>
<comment type="subcellular location">
    <subcellularLocation>
        <location evidence="1">Cell membrane</location>
        <topology evidence="1">Multi-pass membrane protein</topology>
    </subcellularLocation>
</comment>
<evidence type="ECO:0000256" key="5">
    <source>
        <dbReference type="ARBA" id="ARBA00022989"/>
    </source>
</evidence>
<name>A0ABS4SHE4_9PROT</name>
<feature type="transmembrane region" description="Helical" evidence="7">
    <location>
        <begin position="330"/>
        <end position="352"/>
    </location>
</feature>
<keyword evidence="6 7" id="KW-0472">Membrane</keyword>
<dbReference type="PANTHER" id="PTHR23513">
    <property type="entry name" value="INTEGRAL MEMBRANE EFFLUX PROTEIN-RELATED"/>
    <property type="match status" value="1"/>
</dbReference>
<feature type="transmembrane region" description="Helical" evidence="7">
    <location>
        <begin position="156"/>
        <end position="175"/>
    </location>
</feature>
<evidence type="ECO:0000256" key="7">
    <source>
        <dbReference type="SAM" id="Phobius"/>
    </source>
</evidence>
<feature type="transmembrane region" description="Helical" evidence="7">
    <location>
        <begin position="97"/>
        <end position="117"/>
    </location>
</feature>